<dbReference type="Proteomes" id="UP000265703">
    <property type="component" value="Unassembled WGS sequence"/>
</dbReference>
<dbReference type="AlphaFoldDB" id="A0A397SQQ9"/>
<protein>
    <submittedName>
        <fullName evidence="2">Uncharacterized protein</fullName>
    </submittedName>
</protein>
<name>A0A397SQQ9_9GLOM</name>
<comment type="caution">
    <text evidence="2">The sequence shown here is derived from an EMBL/GenBank/DDBJ whole genome shotgun (WGS) entry which is preliminary data.</text>
</comment>
<evidence type="ECO:0000313" key="2">
    <source>
        <dbReference type="EMBL" id="RIA88510.1"/>
    </source>
</evidence>
<evidence type="ECO:0000256" key="1">
    <source>
        <dbReference type="SAM" id="Phobius"/>
    </source>
</evidence>
<keyword evidence="3" id="KW-1185">Reference proteome</keyword>
<keyword evidence="1" id="KW-0472">Membrane</keyword>
<accession>A0A397SQQ9</accession>
<reference evidence="2 3" key="1">
    <citation type="submission" date="2018-06" db="EMBL/GenBank/DDBJ databases">
        <title>Comparative genomics reveals the genomic features of Rhizophagus irregularis, R. cerebriforme, R. diaphanum and Gigaspora rosea, and their symbiotic lifestyle signature.</title>
        <authorList>
            <person name="Morin E."/>
            <person name="San Clemente H."/>
            <person name="Chen E.C.H."/>
            <person name="De La Providencia I."/>
            <person name="Hainaut M."/>
            <person name="Kuo A."/>
            <person name="Kohler A."/>
            <person name="Murat C."/>
            <person name="Tang N."/>
            <person name="Roy S."/>
            <person name="Loubradou J."/>
            <person name="Henrissat B."/>
            <person name="Grigoriev I.V."/>
            <person name="Corradi N."/>
            <person name="Roux C."/>
            <person name="Martin F.M."/>
        </authorList>
    </citation>
    <scope>NUCLEOTIDE SEQUENCE [LARGE SCALE GENOMIC DNA]</scope>
    <source>
        <strain evidence="2 3">DAOM 227022</strain>
    </source>
</reference>
<sequence length="324" mass="37415">MNMNSSFDVLIPDIDSKNLYKEISKELNVPYLSNAAQASINKRMIWVQTSPINSAFSNINVLGTDYLHDVTNNNSDTCFMKIIWIGLLVCFIIGAIVWAKKLRSFYLYKKSLKEMKKNPPFVPKTEKINDNDEDFQYCIAEIKRKIRIMGLKRITNKTVRCLYIEAILFSATCIVNRIVKKRIFLEPQIEDFGEEATGQADYAIIIEETIYSSNKELICIINEKVDQAVLGIMQNLVHESSNYLYGIVTTVTEWYFILYTPESIYCTKNDYQITLTEDILEDDVVLRREVKNVMEVIVGLLKDRVEVDGSPDSKSARTKKYIRE</sequence>
<organism evidence="2 3">
    <name type="scientific">Glomus cerebriforme</name>
    <dbReference type="NCBI Taxonomy" id="658196"/>
    <lineage>
        <taxon>Eukaryota</taxon>
        <taxon>Fungi</taxon>
        <taxon>Fungi incertae sedis</taxon>
        <taxon>Mucoromycota</taxon>
        <taxon>Glomeromycotina</taxon>
        <taxon>Glomeromycetes</taxon>
        <taxon>Glomerales</taxon>
        <taxon>Glomeraceae</taxon>
        <taxon>Glomus</taxon>
    </lineage>
</organism>
<proteinExistence type="predicted"/>
<feature type="transmembrane region" description="Helical" evidence="1">
    <location>
        <begin position="82"/>
        <end position="99"/>
    </location>
</feature>
<dbReference type="EMBL" id="QKYT01000260">
    <property type="protein sequence ID" value="RIA88510.1"/>
    <property type="molecule type" value="Genomic_DNA"/>
</dbReference>
<keyword evidence="1" id="KW-0812">Transmembrane</keyword>
<evidence type="ECO:0000313" key="3">
    <source>
        <dbReference type="Proteomes" id="UP000265703"/>
    </source>
</evidence>
<gene>
    <name evidence="2" type="ORF">C1645_826239</name>
</gene>
<keyword evidence="1" id="KW-1133">Transmembrane helix</keyword>